<evidence type="ECO:0000313" key="3">
    <source>
        <dbReference type="Proteomes" id="UP000577346"/>
    </source>
</evidence>
<evidence type="ECO:0000313" key="2">
    <source>
        <dbReference type="EMBL" id="MBA6148389.1"/>
    </source>
</evidence>
<gene>
    <name evidence="2" type="ORF">H4C15_12845</name>
</gene>
<accession>A0A7W2LWJ2</accession>
<keyword evidence="1" id="KW-0812">Transmembrane</keyword>
<dbReference type="Proteomes" id="UP000577346">
    <property type="component" value="Unassembled WGS sequence"/>
</dbReference>
<name>A0A7W2LWJ2_9PSED</name>
<dbReference type="RefSeq" id="WP_054905854.1">
    <property type="nucleotide sequence ID" value="NZ_JACGDA010000023.1"/>
</dbReference>
<dbReference type="EMBL" id="JACGDA010000023">
    <property type="protein sequence ID" value="MBA6148389.1"/>
    <property type="molecule type" value="Genomic_DNA"/>
</dbReference>
<organism evidence="2 3">
    <name type="scientific">Pseudomonas juntendi</name>
    <dbReference type="NCBI Taxonomy" id="2666183"/>
    <lineage>
        <taxon>Bacteria</taxon>
        <taxon>Pseudomonadati</taxon>
        <taxon>Pseudomonadota</taxon>
        <taxon>Gammaproteobacteria</taxon>
        <taxon>Pseudomonadales</taxon>
        <taxon>Pseudomonadaceae</taxon>
        <taxon>Pseudomonas</taxon>
    </lineage>
</organism>
<reference evidence="2 3" key="1">
    <citation type="submission" date="2020-07" db="EMBL/GenBank/DDBJ databases">
        <title>Diversity of carbapenemase encoding genes among Pseudomonas putida group clinical isolates in a tertiary Brazilian hospital.</title>
        <authorList>
            <person name="Alberto-Lei F."/>
            <person name="Nodari C.S."/>
            <person name="Streling A.P."/>
            <person name="Paulino J.T."/>
            <person name="Bessa-Neto F.O."/>
            <person name="Cayo R."/>
            <person name="Gales A.C."/>
        </authorList>
    </citation>
    <scope>NUCLEOTIDE SEQUENCE [LARGE SCALE GENOMIC DNA]</scope>
    <source>
        <strain evidence="2 3">11213</strain>
    </source>
</reference>
<comment type="caution">
    <text evidence="2">The sequence shown here is derived from an EMBL/GenBank/DDBJ whole genome shotgun (WGS) entry which is preliminary data.</text>
</comment>
<sequence length="127" mass="14416">MNRQDEVVKVPAYAIEALAAYVPLGDDSVGLMLLLLMKMDSNRVVRIDTDLLPRYFTIRRDRFDYALSGVIKNGWVHSVDQRALQSGFLSCVVHSAFVDSDFETLMAFFNPLLPNTCKRIEVPLSFE</sequence>
<proteinExistence type="predicted"/>
<keyword evidence="1" id="KW-0472">Membrane</keyword>
<evidence type="ECO:0000256" key="1">
    <source>
        <dbReference type="SAM" id="Phobius"/>
    </source>
</evidence>
<protein>
    <submittedName>
        <fullName evidence="2">Uncharacterized protein</fullName>
    </submittedName>
</protein>
<feature type="transmembrane region" description="Helical" evidence="1">
    <location>
        <begin position="12"/>
        <end position="36"/>
    </location>
</feature>
<keyword evidence="1" id="KW-1133">Transmembrane helix</keyword>
<dbReference type="AlphaFoldDB" id="A0A7W2LWJ2"/>